<protein>
    <recommendedName>
        <fullName evidence="6">SNF2 N-terminal domain-containing protein</fullName>
    </recommendedName>
</protein>
<keyword evidence="2" id="KW-0547">Nucleotide-binding</keyword>
<dbReference type="SUPFAM" id="SSF52540">
    <property type="entry name" value="P-loop containing nucleoside triphosphate hydrolases"/>
    <property type="match status" value="1"/>
</dbReference>
<dbReference type="InterPro" id="IPR044567">
    <property type="entry name" value="CLSY/DRD1"/>
</dbReference>
<dbReference type="GO" id="GO:0005524">
    <property type="term" value="F:ATP binding"/>
    <property type="evidence" value="ECO:0007669"/>
    <property type="project" value="UniProtKB-KW"/>
</dbReference>
<dbReference type="PANTHER" id="PTHR45821:SF1">
    <property type="entry name" value="ATP-DEPENDENT HELICASE FAMILY PROTEIN-RELATED"/>
    <property type="match status" value="1"/>
</dbReference>
<dbReference type="GO" id="GO:0005634">
    <property type="term" value="C:nucleus"/>
    <property type="evidence" value="ECO:0007669"/>
    <property type="project" value="UniProtKB-SubCell"/>
</dbReference>
<dbReference type="InterPro" id="IPR027417">
    <property type="entry name" value="P-loop_NTPase"/>
</dbReference>
<proteinExistence type="predicted"/>
<dbReference type="EMBL" id="JACEGQ020000004">
    <property type="protein sequence ID" value="KAH8510678.1"/>
    <property type="molecule type" value="Genomic_DNA"/>
</dbReference>
<dbReference type="PANTHER" id="PTHR45821">
    <property type="entry name" value="SNF2 DOMAIN-CONTAINING PROTEIN CLASSY 2-RELATED"/>
    <property type="match status" value="1"/>
</dbReference>
<keyword evidence="4" id="KW-0067">ATP-binding</keyword>
<dbReference type="AlphaFoldDB" id="A0A8T2Z009"/>
<dbReference type="GO" id="GO:0080188">
    <property type="term" value="P:gene silencing by siRNA-directed DNA methylation"/>
    <property type="evidence" value="ECO:0007669"/>
    <property type="project" value="InterPro"/>
</dbReference>
<keyword evidence="3" id="KW-0347">Helicase</keyword>
<evidence type="ECO:0000256" key="4">
    <source>
        <dbReference type="ARBA" id="ARBA00022840"/>
    </source>
</evidence>
<organism evidence="7 8">
    <name type="scientific">Populus deltoides</name>
    <name type="common">Eastern poplar</name>
    <name type="synonym">Eastern cottonwood</name>
    <dbReference type="NCBI Taxonomy" id="3696"/>
    <lineage>
        <taxon>Eukaryota</taxon>
        <taxon>Viridiplantae</taxon>
        <taxon>Streptophyta</taxon>
        <taxon>Embryophyta</taxon>
        <taxon>Tracheophyta</taxon>
        <taxon>Spermatophyta</taxon>
        <taxon>Magnoliopsida</taxon>
        <taxon>eudicotyledons</taxon>
        <taxon>Gunneridae</taxon>
        <taxon>Pentapetalae</taxon>
        <taxon>rosids</taxon>
        <taxon>fabids</taxon>
        <taxon>Malpighiales</taxon>
        <taxon>Salicaceae</taxon>
        <taxon>Saliceae</taxon>
        <taxon>Populus</taxon>
    </lineage>
</organism>
<comment type="caution">
    <text evidence="7">The sequence shown here is derived from an EMBL/GenBank/DDBJ whole genome shotgun (WGS) entry which is preliminary data.</text>
</comment>
<evidence type="ECO:0000256" key="1">
    <source>
        <dbReference type="ARBA" id="ARBA00004123"/>
    </source>
</evidence>
<name>A0A8T2Z009_POPDE</name>
<evidence type="ECO:0000256" key="2">
    <source>
        <dbReference type="ARBA" id="ARBA00022741"/>
    </source>
</evidence>
<evidence type="ECO:0000256" key="5">
    <source>
        <dbReference type="ARBA" id="ARBA00023242"/>
    </source>
</evidence>
<feature type="domain" description="SNF2 N-terminal" evidence="6">
    <location>
        <begin position="82"/>
        <end position="230"/>
    </location>
</feature>
<dbReference type="Pfam" id="PF00176">
    <property type="entry name" value="SNF2-rel_dom"/>
    <property type="match status" value="1"/>
</dbReference>
<evidence type="ECO:0000313" key="7">
    <source>
        <dbReference type="EMBL" id="KAH8510678.1"/>
    </source>
</evidence>
<keyword evidence="3" id="KW-0378">Hydrolase</keyword>
<comment type="subcellular location">
    <subcellularLocation>
        <location evidence="1">Nucleus</location>
    </subcellularLocation>
</comment>
<sequence length="372" mass="42776">MKAHQVEVLKFLCSNLLADDPGGCILAHAPDKRSQQLDVLEQWVKQRSILFLGYKQFSVIVSDNVSNKVAADCKDVLIKVPTLLILDDGHLPRNEEIEVLQCLVQVQTPLKVILSGKLYQNHVKEVFNILNLVRPKFLKFKTCREIVNRIMSRVQIPKMRSHTGTDSAFFDLVEYTLQNDEDLRTRKAAIQNLREITCKVLHFYKGDFLDELPELVDFTVVLNLSARQNNEVLRLRKLSKFKQTSVGSALYMHPKLKCFLEKYPASRERGLAGDDVKIDTVLDELGLEQNRSFFSIYWASVSQLVTQMRRTGRGAWSALMVPQMPRSSLDQSKHAERNLLEFEAKTADVNEYDDVFFESPGLREDLKVLYKR</sequence>
<evidence type="ECO:0000313" key="8">
    <source>
        <dbReference type="Proteomes" id="UP000807159"/>
    </source>
</evidence>
<evidence type="ECO:0000256" key="3">
    <source>
        <dbReference type="ARBA" id="ARBA00022806"/>
    </source>
</evidence>
<dbReference type="InterPro" id="IPR038718">
    <property type="entry name" value="SNF2-like_sf"/>
</dbReference>
<evidence type="ECO:0000259" key="6">
    <source>
        <dbReference type="Pfam" id="PF00176"/>
    </source>
</evidence>
<dbReference type="GO" id="GO:0004386">
    <property type="term" value="F:helicase activity"/>
    <property type="evidence" value="ECO:0007669"/>
    <property type="project" value="UniProtKB-KW"/>
</dbReference>
<reference evidence="7" key="1">
    <citation type="journal article" date="2021" name="J. Hered.">
        <title>Genome Assembly of Salicaceae Populus deltoides (Eastern Cottonwood) I-69 Based on Nanopore Sequencing and Hi-C Technologies.</title>
        <authorList>
            <person name="Bai S."/>
            <person name="Wu H."/>
            <person name="Zhang J."/>
            <person name="Pan Z."/>
            <person name="Zhao W."/>
            <person name="Li Z."/>
            <person name="Tong C."/>
        </authorList>
    </citation>
    <scope>NUCLEOTIDE SEQUENCE</scope>
    <source>
        <tissue evidence="7">Leaf</tissue>
    </source>
</reference>
<dbReference type="InterPro" id="IPR000330">
    <property type="entry name" value="SNF2_N"/>
</dbReference>
<dbReference type="Gene3D" id="3.40.50.10810">
    <property type="entry name" value="Tandem AAA-ATPase domain"/>
    <property type="match status" value="1"/>
</dbReference>
<keyword evidence="5" id="KW-0539">Nucleus</keyword>
<gene>
    <name evidence="7" type="ORF">H0E87_008278</name>
</gene>
<dbReference type="Proteomes" id="UP000807159">
    <property type="component" value="Chromosome 4"/>
</dbReference>
<accession>A0A8T2Z009</accession>
<keyword evidence="8" id="KW-1185">Reference proteome</keyword>